<reference evidence="2" key="1">
    <citation type="submission" date="2021-01" db="EMBL/GenBank/DDBJ databases">
        <authorList>
            <consortium name="Genoscope - CEA"/>
            <person name="William W."/>
        </authorList>
    </citation>
    <scope>NUCLEOTIDE SEQUENCE</scope>
</reference>
<dbReference type="Pfam" id="PF25102">
    <property type="entry name" value="DUF7810"/>
    <property type="match status" value="1"/>
</dbReference>
<organism evidence="2">
    <name type="scientific">Brassica napus</name>
    <name type="common">Rape</name>
    <dbReference type="NCBI Taxonomy" id="3708"/>
    <lineage>
        <taxon>Eukaryota</taxon>
        <taxon>Viridiplantae</taxon>
        <taxon>Streptophyta</taxon>
        <taxon>Embryophyta</taxon>
        <taxon>Tracheophyta</taxon>
        <taxon>Spermatophyta</taxon>
        <taxon>Magnoliopsida</taxon>
        <taxon>eudicotyledons</taxon>
        <taxon>Gunneridae</taxon>
        <taxon>Pentapetalae</taxon>
        <taxon>rosids</taxon>
        <taxon>malvids</taxon>
        <taxon>Brassicales</taxon>
        <taxon>Brassicaceae</taxon>
        <taxon>Brassiceae</taxon>
        <taxon>Brassica</taxon>
    </lineage>
</organism>
<keyword evidence="1" id="KW-1133">Transmembrane helix</keyword>
<accession>A0A816SX85</accession>
<dbReference type="InterPro" id="IPR056712">
    <property type="entry name" value="DUF7810"/>
</dbReference>
<protein>
    <submittedName>
        <fullName evidence="2">(rape) hypothetical protein</fullName>
    </submittedName>
</protein>
<keyword evidence="1" id="KW-0472">Membrane</keyword>
<feature type="transmembrane region" description="Helical" evidence="1">
    <location>
        <begin position="12"/>
        <end position="34"/>
    </location>
</feature>
<proteinExistence type="predicted"/>
<gene>
    <name evidence="2" type="ORF">DARMORV10_A06P41600.1</name>
</gene>
<dbReference type="PANTHER" id="PTHR35736:SF1">
    <property type="entry name" value="EXPRESSED PROTEIN"/>
    <property type="match status" value="1"/>
</dbReference>
<name>A0A816SX85_BRANA</name>
<dbReference type="Proteomes" id="UP001295469">
    <property type="component" value="Chromosome A06"/>
</dbReference>
<dbReference type="PANTHER" id="PTHR35736">
    <property type="entry name" value="EXPRESSED PROTEIN"/>
    <property type="match status" value="1"/>
</dbReference>
<sequence>MKRGGIRRKRLFGRTILFTSVVFFIGFGLLLLTLRSVDDPNSSFIDDDDDDAVSDEDNARWINSSSVVEAKVDGGRLCATVEEMGSEFDGGFVDQSLRVRDVIRRHFHLNGAAAVRELAPEAFCRRGYVLGKTAEAGFGNEMYKILTSGALSIMGKYPFGDYIAYSNDTFTLTEVKHLWRQKGCVKKYGRRLVMRLDDFEKPAKSNVLCSNWKKWEEAIIWFQGTTDAVASQFFLKNVHPEMRAAAVELFGEQGNSAPGANVFGELMMSLISPTKDVKDAVDWVLRETGDPDISLHMRMLMSKSVRPLRAAVNCLGKAINRLGVSKPRVVIVSDTPSVVKNLELNISSIAEVLHFDYKLFRGDIAQRGRGLPMLDFRIKDWGPAPRWVAFVDFFLACRAKRAVISGAHKRVGTTYAQLVAALAAANSLEDGSSNSSFAFLSSFQSNLLADGLKNQVGWGHVWNRYAGPLSCPKQPNQCAFTPLAPPGWWDGLWQSPIPRDARKLAAYGVELSGFGTVNEDRLHAFCNAKKAYLSTVTIV</sequence>
<keyword evidence="1" id="KW-0812">Transmembrane</keyword>
<dbReference type="AlphaFoldDB" id="A0A816SX85"/>
<evidence type="ECO:0000256" key="1">
    <source>
        <dbReference type="SAM" id="Phobius"/>
    </source>
</evidence>
<evidence type="ECO:0000313" key="2">
    <source>
        <dbReference type="EMBL" id="CAF2090205.1"/>
    </source>
</evidence>
<dbReference type="EMBL" id="HG994360">
    <property type="protein sequence ID" value="CAF2090205.1"/>
    <property type="molecule type" value="Genomic_DNA"/>
</dbReference>